<dbReference type="EMBL" id="AP012489">
    <property type="protein sequence ID" value="BAN90756.1"/>
    <property type="molecule type" value="Genomic_DNA"/>
</dbReference>
<keyword evidence="3" id="KW-0808">Transferase</keyword>
<sequence>MGGLKRVEDLESSPPPRGSRIAMVMDFHPSSVGGVQSHVRDLTRLLQDLGYEVIIVSRALGKGDVKDLEAEGHYIVKPLFPLEIIFVPPDPFDLKREIKTLGPDIVHSHHIYTLTSLLALKSARDLGLPRVATNHSIFLAYDKVALWRIASIVLPTRYLLPNAQAVISVSSAADRMVEGIVGDSVDRYIIPNGVDVERFKPSTPKSDYPLVLFLGRLVWRKGAHVLVRAFRQVVDEIRDAQLYIGGKGEFEPIIRLLIARYGLEGNVKMLGVVPESEKPRLYSLAWVTAVPSIVNESFGIVALESLSSGTPVVASRQGGLKDVVKHGKTGLLVKPGSSRELAKALITLLQDSGLRRKMGEEARKTVLEHYDWRKVVPKILKVYGYYMSARR</sequence>
<dbReference type="STRING" id="1198449.ACAM_1287"/>
<dbReference type="InterPro" id="IPR050194">
    <property type="entry name" value="Glycosyltransferase_grp1"/>
</dbReference>
<reference evidence="3 4" key="1">
    <citation type="journal article" date="2013" name="Appl. Environ. Microbiol.">
        <title>Variation of the Virus-Related Elements within Syntenic Genomes of the Hyperthermophilic Archaeon Aeropyrum.</title>
        <authorList>
            <person name="Daifuku T."/>
            <person name="Yoshida T."/>
            <person name="Kitamura T."/>
            <person name="Kawaichi S."/>
            <person name="Inoue T."/>
            <person name="Nomura K."/>
            <person name="Yoshida Y."/>
            <person name="Kuno S."/>
            <person name="Sako Y."/>
        </authorList>
    </citation>
    <scope>NUCLEOTIDE SEQUENCE [LARGE SCALE GENOMIC DNA]</scope>
    <source>
        <strain evidence="3 4">SY1</strain>
    </source>
</reference>
<proteinExistence type="predicted"/>
<dbReference type="RefSeq" id="WP_022542026.1">
    <property type="nucleotide sequence ID" value="NC_022521.1"/>
</dbReference>
<dbReference type="KEGG" id="acj:ACAM_1287"/>
<gene>
    <name evidence="3" type="ORF">ACAM_1287</name>
</gene>
<dbReference type="SUPFAM" id="SSF53756">
    <property type="entry name" value="UDP-Glycosyltransferase/glycogen phosphorylase"/>
    <property type="match status" value="1"/>
</dbReference>
<dbReference type="Gene3D" id="3.40.50.2000">
    <property type="entry name" value="Glycogen Phosphorylase B"/>
    <property type="match status" value="2"/>
</dbReference>
<dbReference type="AlphaFoldDB" id="U3TE92"/>
<dbReference type="Pfam" id="PF13439">
    <property type="entry name" value="Glyco_transf_4"/>
    <property type="match status" value="1"/>
</dbReference>
<name>U3TE92_9CREN</name>
<keyword evidence="4" id="KW-1185">Reference proteome</keyword>
<feature type="domain" description="Glycosyltransferase subfamily 4-like N-terminal" evidence="2">
    <location>
        <begin position="32"/>
        <end position="198"/>
    </location>
</feature>
<dbReference type="Pfam" id="PF00534">
    <property type="entry name" value="Glycos_transf_1"/>
    <property type="match status" value="1"/>
</dbReference>
<dbReference type="InterPro" id="IPR028098">
    <property type="entry name" value="Glyco_trans_4-like_N"/>
</dbReference>
<dbReference type="PANTHER" id="PTHR45947:SF3">
    <property type="entry name" value="SULFOQUINOVOSYL TRANSFERASE SQD2"/>
    <property type="match status" value="1"/>
</dbReference>
<dbReference type="PATRIC" id="fig|1198449.6.peg.1300"/>
<evidence type="ECO:0000259" key="2">
    <source>
        <dbReference type="Pfam" id="PF13439"/>
    </source>
</evidence>
<dbReference type="InterPro" id="IPR001296">
    <property type="entry name" value="Glyco_trans_1"/>
</dbReference>
<dbReference type="CDD" id="cd03801">
    <property type="entry name" value="GT4_PimA-like"/>
    <property type="match status" value="1"/>
</dbReference>
<evidence type="ECO:0000313" key="3">
    <source>
        <dbReference type="EMBL" id="BAN90756.1"/>
    </source>
</evidence>
<organism evidence="3 4">
    <name type="scientific">Aeropyrum camini SY1 = JCM 12091</name>
    <dbReference type="NCBI Taxonomy" id="1198449"/>
    <lineage>
        <taxon>Archaea</taxon>
        <taxon>Thermoproteota</taxon>
        <taxon>Thermoprotei</taxon>
        <taxon>Desulfurococcales</taxon>
        <taxon>Desulfurococcaceae</taxon>
        <taxon>Aeropyrum</taxon>
    </lineage>
</organism>
<evidence type="ECO:0000313" key="4">
    <source>
        <dbReference type="Proteomes" id="UP000016887"/>
    </source>
</evidence>
<dbReference type="Proteomes" id="UP000016887">
    <property type="component" value="Chromosome"/>
</dbReference>
<evidence type="ECO:0000259" key="1">
    <source>
        <dbReference type="Pfam" id="PF00534"/>
    </source>
</evidence>
<dbReference type="GeneID" id="17111247"/>
<dbReference type="eggNOG" id="arCOG01403">
    <property type="taxonomic scope" value="Archaea"/>
</dbReference>
<protein>
    <submittedName>
        <fullName evidence="3">Glycosyl transferase group 1</fullName>
    </submittedName>
</protein>
<accession>U3TE92</accession>
<dbReference type="PANTHER" id="PTHR45947">
    <property type="entry name" value="SULFOQUINOVOSYL TRANSFERASE SQD2"/>
    <property type="match status" value="1"/>
</dbReference>
<dbReference type="GO" id="GO:0016757">
    <property type="term" value="F:glycosyltransferase activity"/>
    <property type="evidence" value="ECO:0007669"/>
    <property type="project" value="InterPro"/>
</dbReference>
<feature type="domain" description="Glycosyl transferase family 1" evidence="1">
    <location>
        <begin position="199"/>
        <end position="364"/>
    </location>
</feature>